<gene>
    <name evidence="1" type="ORF">CTheo_6777</name>
</gene>
<keyword evidence="2" id="KW-1185">Reference proteome</keyword>
<proteinExistence type="predicted"/>
<reference evidence="1 2" key="1">
    <citation type="journal article" date="2019" name="Fungal Biol. Biotechnol.">
        <title>Draft genome sequence of fastidious pathogen Ceratobasidium theobromae, which causes vascular-streak dieback in Theobroma cacao.</title>
        <authorList>
            <person name="Ali S.S."/>
            <person name="Asman A."/>
            <person name="Shao J."/>
            <person name="Firmansyah A.P."/>
            <person name="Susilo A.W."/>
            <person name="Rosmana A."/>
            <person name="McMahon P."/>
            <person name="Junaid M."/>
            <person name="Guest D."/>
            <person name="Kheng T.Y."/>
            <person name="Meinhardt L.W."/>
            <person name="Bailey B.A."/>
        </authorList>
    </citation>
    <scope>NUCLEOTIDE SEQUENCE [LARGE SCALE GENOMIC DNA]</scope>
    <source>
        <strain evidence="1 2">CT2</strain>
    </source>
</reference>
<dbReference type="Proteomes" id="UP000383932">
    <property type="component" value="Unassembled WGS sequence"/>
</dbReference>
<comment type="caution">
    <text evidence="1">The sequence shown here is derived from an EMBL/GenBank/DDBJ whole genome shotgun (WGS) entry which is preliminary data.</text>
</comment>
<dbReference type="EMBL" id="SSOP01000230">
    <property type="protein sequence ID" value="KAB5589780.1"/>
    <property type="molecule type" value="Genomic_DNA"/>
</dbReference>
<dbReference type="AlphaFoldDB" id="A0A5N5QDD1"/>
<name>A0A5N5QDD1_9AGAM</name>
<evidence type="ECO:0000313" key="1">
    <source>
        <dbReference type="EMBL" id="KAB5589780.1"/>
    </source>
</evidence>
<protein>
    <submittedName>
        <fullName evidence="1">Uncharacterized protein</fullName>
    </submittedName>
</protein>
<accession>A0A5N5QDD1</accession>
<organism evidence="1 2">
    <name type="scientific">Ceratobasidium theobromae</name>
    <dbReference type="NCBI Taxonomy" id="1582974"/>
    <lineage>
        <taxon>Eukaryota</taxon>
        <taxon>Fungi</taxon>
        <taxon>Dikarya</taxon>
        <taxon>Basidiomycota</taxon>
        <taxon>Agaricomycotina</taxon>
        <taxon>Agaricomycetes</taxon>
        <taxon>Cantharellales</taxon>
        <taxon>Ceratobasidiaceae</taxon>
        <taxon>Ceratobasidium</taxon>
    </lineage>
</organism>
<evidence type="ECO:0000313" key="2">
    <source>
        <dbReference type="Proteomes" id="UP000383932"/>
    </source>
</evidence>
<sequence length="75" mass="7997">MFGRRAASPALGIELDYASASCPSGVVMVDVYDPQKRTNAGHVTLDLSSGRAQDLAVRLWPAVRRVAQLPFPVSG</sequence>